<feature type="domain" description="Apple" evidence="17">
    <location>
        <begin position="234"/>
        <end position="314"/>
    </location>
</feature>
<keyword evidence="14" id="KW-0472">Membrane</keyword>
<dbReference type="EC" id="2.7.11.1" evidence="2"/>
<evidence type="ECO:0000256" key="9">
    <source>
        <dbReference type="ARBA" id="ARBA00022840"/>
    </source>
</evidence>
<dbReference type="SMART" id="SM00220">
    <property type="entry name" value="S_TKc"/>
    <property type="match status" value="1"/>
</dbReference>
<dbReference type="CDD" id="cd14066">
    <property type="entry name" value="STKc_IRAK"/>
    <property type="match status" value="1"/>
</dbReference>
<keyword evidence="5" id="KW-0808">Transferase</keyword>
<comment type="catalytic activity">
    <reaction evidence="13">
        <text>L-seryl-[protein] + ATP = O-phospho-L-seryl-[protein] + ADP + H(+)</text>
        <dbReference type="Rhea" id="RHEA:17989"/>
        <dbReference type="Rhea" id="RHEA-COMP:9863"/>
        <dbReference type="Rhea" id="RHEA-COMP:11604"/>
        <dbReference type="ChEBI" id="CHEBI:15378"/>
        <dbReference type="ChEBI" id="CHEBI:29999"/>
        <dbReference type="ChEBI" id="CHEBI:30616"/>
        <dbReference type="ChEBI" id="CHEBI:83421"/>
        <dbReference type="ChEBI" id="CHEBI:456216"/>
        <dbReference type="EC" id="2.7.11.1"/>
    </reaction>
</comment>
<feature type="transmembrane region" description="Helical" evidence="14">
    <location>
        <begin position="331"/>
        <end position="354"/>
    </location>
</feature>
<keyword evidence="7" id="KW-0547">Nucleotide-binding</keyword>
<dbReference type="FunFam" id="3.30.200.20:FF:000195">
    <property type="entry name" value="G-type lectin S-receptor-like serine/threonine-protein kinase"/>
    <property type="match status" value="1"/>
</dbReference>
<dbReference type="InterPro" id="IPR008271">
    <property type="entry name" value="Ser/Thr_kinase_AS"/>
</dbReference>
<keyword evidence="19" id="KW-1185">Reference proteome</keyword>
<keyword evidence="11" id="KW-0325">Glycoprotein</keyword>
<dbReference type="InterPro" id="IPR011009">
    <property type="entry name" value="Kinase-like_dom_sf"/>
</dbReference>
<evidence type="ECO:0000256" key="8">
    <source>
        <dbReference type="ARBA" id="ARBA00022777"/>
    </source>
</evidence>
<dbReference type="Gene3D" id="1.10.510.10">
    <property type="entry name" value="Transferase(Phosphotransferase) domain 1"/>
    <property type="match status" value="1"/>
</dbReference>
<dbReference type="FunFam" id="1.10.510.10:FF:000060">
    <property type="entry name" value="G-type lectin S-receptor-like serine/threonine-protein kinase"/>
    <property type="match status" value="1"/>
</dbReference>
<comment type="subcellular location">
    <subcellularLocation>
        <location evidence="1">Cell membrane</location>
        <topology evidence="1">Single-pass type I membrane protein</topology>
    </subcellularLocation>
</comment>
<dbReference type="SUPFAM" id="SSF56112">
    <property type="entry name" value="Protein kinase-like (PK-like)"/>
    <property type="match status" value="1"/>
</dbReference>
<proteinExistence type="predicted"/>
<dbReference type="SMART" id="SM00473">
    <property type="entry name" value="PAN_AP"/>
    <property type="match status" value="1"/>
</dbReference>
<dbReference type="PANTHER" id="PTHR27002">
    <property type="entry name" value="RECEPTOR-LIKE SERINE/THREONINE-PROTEIN KINASE SD1-8"/>
    <property type="match status" value="1"/>
</dbReference>
<dbReference type="SUPFAM" id="SSF51110">
    <property type="entry name" value="alpha-D-mannose-specific plant lectins"/>
    <property type="match status" value="1"/>
</dbReference>
<evidence type="ECO:0000256" key="6">
    <source>
        <dbReference type="ARBA" id="ARBA00022729"/>
    </source>
</evidence>
<dbReference type="Pfam" id="PF08276">
    <property type="entry name" value="PAN_2"/>
    <property type="match status" value="1"/>
</dbReference>
<gene>
    <name evidence="18" type="ORF">H6P81_007260</name>
</gene>
<dbReference type="InterPro" id="IPR003609">
    <property type="entry name" value="Pan_app"/>
</dbReference>
<dbReference type="GO" id="GO:0005886">
    <property type="term" value="C:plasma membrane"/>
    <property type="evidence" value="ECO:0007669"/>
    <property type="project" value="UniProtKB-SubCell"/>
</dbReference>
<keyword evidence="9" id="KW-0067">ATP-binding</keyword>
<dbReference type="InterPro" id="IPR001245">
    <property type="entry name" value="Ser-Thr/Tyr_kinase_cat_dom"/>
</dbReference>
<dbReference type="PROSITE" id="PS00108">
    <property type="entry name" value="PROTEIN_KINASE_ST"/>
    <property type="match status" value="1"/>
</dbReference>
<evidence type="ECO:0000256" key="5">
    <source>
        <dbReference type="ARBA" id="ARBA00022679"/>
    </source>
</evidence>
<protein>
    <recommendedName>
        <fullName evidence="2">non-specific serine/threonine protein kinase</fullName>
        <ecNumber evidence="2">2.7.11.1</ecNumber>
    </recommendedName>
</protein>
<dbReference type="GO" id="GO:0004674">
    <property type="term" value="F:protein serine/threonine kinase activity"/>
    <property type="evidence" value="ECO:0007669"/>
    <property type="project" value="UniProtKB-KW"/>
</dbReference>
<dbReference type="GO" id="GO:0005524">
    <property type="term" value="F:ATP binding"/>
    <property type="evidence" value="ECO:0007669"/>
    <property type="project" value="UniProtKB-KW"/>
</dbReference>
<keyword evidence="4" id="KW-0723">Serine/threonine-protein kinase</keyword>
<evidence type="ECO:0000313" key="18">
    <source>
        <dbReference type="EMBL" id="KAG9454356.1"/>
    </source>
</evidence>
<evidence type="ECO:0000259" key="15">
    <source>
        <dbReference type="PROSITE" id="PS50011"/>
    </source>
</evidence>
<evidence type="ECO:0000259" key="17">
    <source>
        <dbReference type="PROSITE" id="PS50948"/>
    </source>
</evidence>
<feature type="domain" description="Protein kinase" evidence="15">
    <location>
        <begin position="391"/>
        <end position="665"/>
    </location>
</feature>
<name>A0AAV7F0W0_ARIFI</name>
<comment type="caution">
    <text evidence="18">The sequence shown here is derived from an EMBL/GenBank/DDBJ whole genome shotgun (WGS) entry which is preliminary data.</text>
</comment>
<evidence type="ECO:0000256" key="2">
    <source>
        <dbReference type="ARBA" id="ARBA00012513"/>
    </source>
</evidence>
<reference evidence="18 19" key="1">
    <citation type="submission" date="2021-07" db="EMBL/GenBank/DDBJ databases">
        <title>The Aristolochia fimbriata genome: insights into angiosperm evolution, floral development and chemical biosynthesis.</title>
        <authorList>
            <person name="Jiao Y."/>
        </authorList>
    </citation>
    <scope>NUCLEOTIDE SEQUENCE [LARGE SCALE GENOMIC DNA]</scope>
    <source>
        <strain evidence="18">IBCAS-2021</strain>
        <tissue evidence="18">Leaf</tissue>
    </source>
</reference>
<dbReference type="AlphaFoldDB" id="A0AAV7F0W0"/>
<sequence length="665" mass="75608">MTVLWSSGVSPDVLRGKNTSAVLVDTGNLVLRDEGGTVWWQSFDYPSDTCIPGMKFRFNLTTGRPRGLISWKNADDPSPGEFSVKLDPQWPYQLLMTNGSSRYWRSTWWNGRLLTFVMGTGRTFASYFTIAADRDEFVLTFSLSDPSVTSRFVMSNSGSINQLTWVEETKSWSKSFSIPSAICHFYAHCGPFGVCNRKKSPECTCLEGFEPRRRDDWRKGNWSSGCARLKALSCNERDAFFKLERMKQPDLPTPLDNLTRTQCESECLRNCSCTAFSYATLGIESSPRCIVWLGNLMDLEENQRVGQEVYIRLVPSEQGGLNGAKHNGRRLVAITVPTLITGVLLGINFGYFFWRLKMRGRRQQENHRLLASVPDVPLFRFSALVTATRNFSTANKLGEGGFGPVYKGKLSKGQEIAVKRLSQCSGQGSVEFRNEVELIGKLQHRNLVRLLGWCIHKEEKILIYEFMPNKSLDKLIFDPTQQGKLDWGKRFRIAQGIAQGLLYLHQHSRLRVIHRDLKPNNILLDAEMNPKISDFGLARIFEGNQTQADTSRVVGTYGYMSPEYALDGRFSEKSDVFSFGVILLELVSGKRSTGFYPLKNSLNLLGYAWLLWRDDRGLELLDPSTQDSFVGEESWKLVLVQQQRKWKNVLLMSLKKMRIISLKVL</sequence>
<keyword evidence="14" id="KW-0812">Transmembrane</keyword>
<dbReference type="Gene3D" id="3.30.200.20">
    <property type="entry name" value="Phosphorylase Kinase, domain 1"/>
    <property type="match status" value="1"/>
</dbReference>
<dbReference type="CDD" id="cd01098">
    <property type="entry name" value="PAN_AP_plant"/>
    <property type="match status" value="1"/>
</dbReference>
<evidence type="ECO:0000256" key="4">
    <source>
        <dbReference type="ARBA" id="ARBA00022527"/>
    </source>
</evidence>
<dbReference type="InterPro" id="IPR000858">
    <property type="entry name" value="S_locus_glycoprot_dom"/>
</dbReference>
<keyword evidence="14" id="KW-1133">Transmembrane helix</keyword>
<comment type="catalytic activity">
    <reaction evidence="12">
        <text>L-threonyl-[protein] + ATP = O-phospho-L-threonyl-[protein] + ADP + H(+)</text>
        <dbReference type="Rhea" id="RHEA:46608"/>
        <dbReference type="Rhea" id="RHEA-COMP:11060"/>
        <dbReference type="Rhea" id="RHEA-COMP:11605"/>
        <dbReference type="ChEBI" id="CHEBI:15378"/>
        <dbReference type="ChEBI" id="CHEBI:30013"/>
        <dbReference type="ChEBI" id="CHEBI:30616"/>
        <dbReference type="ChEBI" id="CHEBI:61977"/>
        <dbReference type="ChEBI" id="CHEBI:456216"/>
        <dbReference type="EC" id="2.7.11.1"/>
    </reaction>
</comment>
<keyword evidence="10" id="KW-1015">Disulfide bond</keyword>
<dbReference type="InterPro" id="IPR000719">
    <property type="entry name" value="Prot_kinase_dom"/>
</dbReference>
<dbReference type="PANTHER" id="PTHR27002:SF925">
    <property type="entry name" value="RECEPTOR-LIKE SERINE_THREONINE-PROTEIN KINASE"/>
    <property type="match status" value="1"/>
</dbReference>
<dbReference type="PROSITE" id="PS50011">
    <property type="entry name" value="PROTEIN_KINASE_DOM"/>
    <property type="match status" value="1"/>
</dbReference>
<evidence type="ECO:0000256" key="7">
    <source>
        <dbReference type="ARBA" id="ARBA00022741"/>
    </source>
</evidence>
<evidence type="ECO:0000259" key="16">
    <source>
        <dbReference type="PROSITE" id="PS50927"/>
    </source>
</evidence>
<evidence type="ECO:0000256" key="1">
    <source>
        <dbReference type="ARBA" id="ARBA00004251"/>
    </source>
</evidence>
<dbReference type="Proteomes" id="UP000825729">
    <property type="component" value="Unassembled WGS sequence"/>
</dbReference>
<evidence type="ECO:0000313" key="19">
    <source>
        <dbReference type="Proteomes" id="UP000825729"/>
    </source>
</evidence>
<feature type="domain" description="Bulb-type lectin" evidence="16">
    <location>
        <begin position="1"/>
        <end position="44"/>
    </location>
</feature>
<dbReference type="Pfam" id="PF07714">
    <property type="entry name" value="PK_Tyr_Ser-Thr"/>
    <property type="match status" value="1"/>
</dbReference>
<accession>A0AAV7F0W0</accession>
<evidence type="ECO:0000256" key="3">
    <source>
        <dbReference type="ARBA" id="ARBA00022475"/>
    </source>
</evidence>
<dbReference type="InterPro" id="IPR036426">
    <property type="entry name" value="Bulb-type_lectin_dom_sf"/>
</dbReference>
<keyword evidence="6" id="KW-0732">Signal</keyword>
<dbReference type="Gene3D" id="2.90.10.10">
    <property type="entry name" value="Bulb-type lectin domain"/>
    <property type="match status" value="1"/>
</dbReference>
<dbReference type="GO" id="GO:0048544">
    <property type="term" value="P:recognition of pollen"/>
    <property type="evidence" value="ECO:0007669"/>
    <property type="project" value="InterPro"/>
</dbReference>
<dbReference type="InterPro" id="IPR001480">
    <property type="entry name" value="Bulb-type_lectin_dom"/>
</dbReference>
<evidence type="ECO:0000256" key="10">
    <source>
        <dbReference type="ARBA" id="ARBA00023157"/>
    </source>
</evidence>
<evidence type="ECO:0000256" key="11">
    <source>
        <dbReference type="ARBA" id="ARBA00023180"/>
    </source>
</evidence>
<evidence type="ECO:0000256" key="14">
    <source>
        <dbReference type="SAM" id="Phobius"/>
    </source>
</evidence>
<evidence type="ECO:0000256" key="12">
    <source>
        <dbReference type="ARBA" id="ARBA00047899"/>
    </source>
</evidence>
<dbReference type="Pfam" id="PF01453">
    <property type="entry name" value="B_lectin"/>
    <property type="match status" value="1"/>
</dbReference>
<evidence type="ECO:0000256" key="13">
    <source>
        <dbReference type="ARBA" id="ARBA00048679"/>
    </source>
</evidence>
<organism evidence="18 19">
    <name type="scientific">Aristolochia fimbriata</name>
    <name type="common">White veined hardy Dutchman's pipe vine</name>
    <dbReference type="NCBI Taxonomy" id="158543"/>
    <lineage>
        <taxon>Eukaryota</taxon>
        <taxon>Viridiplantae</taxon>
        <taxon>Streptophyta</taxon>
        <taxon>Embryophyta</taxon>
        <taxon>Tracheophyta</taxon>
        <taxon>Spermatophyta</taxon>
        <taxon>Magnoliopsida</taxon>
        <taxon>Magnoliidae</taxon>
        <taxon>Piperales</taxon>
        <taxon>Aristolochiaceae</taxon>
        <taxon>Aristolochia</taxon>
    </lineage>
</organism>
<dbReference type="Pfam" id="PF00954">
    <property type="entry name" value="S_locus_glycop"/>
    <property type="match status" value="1"/>
</dbReference>
<dbReference type="PROSITE" id="PS50948">
    <property type="entry name" value="PAN"/>
    <property type="match status" value="1"/>
</dbReference>
<keyword evidence="8" id="KW-0418">Kinase</keyword>
<keyword evidence="3" id="KW-1003">Cell membrane</keyword>
<dbReference type="PROSITE" id="PS50927">
    <property type="entry name" value="BULB_LECTIN"/>
    <property type="match status" value="1"/>
</dbReference>
<dbReference type="EMBL" id="JAINDJ010000003">
    <property type="protein sequence ID" value="KAG9454356.1"/>
    <property type="molecule type" value="Genomic_DNA"/>
</dbReference>